<keyword evidence="3" id="KW-0012">Acyltransferase</keyword>
<accession>A0ABD1WRA8</accession>
<keyword evidence="5" id="KW-1185">Reference proteome</keyword>
<organism evidence="4 5">
    <name type="scientific">Forsythia ovata</name>
    <dbReference type="NCBI Taxonomy" id="205694"/>
    <lineage>
        <taxon>Eukaryota</taxon>
        <taxon>Viridiplantae</taxon>
        <taxon>Streptophyta</taxon>
        <taxon>Embryophyta</taxon>
        <taxon>Tracheophyta</taxon>
        <taxon>Spermatophyta</taxon>
        <taxon>Magnoliopsida</taxon>
        <taxon>eudicotyledons</taxon>
        <taxon>Gunneridae</taxon>
        <taxon>Pentapetalae</taxon>
        <taxon>asterids</taxon>
        <taxon>lamiids</taxon>
        <taxon>Lamiales</taxon>
        <taxon>Oleaceae</taxon>
        <taxon>Forsythieae</taxon>
        <taxon>Forsythia</taxon>
    </lineage>
</organism>
<dbReference type="Proteomes" id="UP001604277">
    <property type="component" value="Unassembled WGS sequence"/>
</dbReference>
<evidence type="ECO:0000313" key="4">
    <source>
        <dbReference type="EMBL" id="KAL2552236.1"/>
    </source>
</evidence>
<comment type="similarity">
    <text evidence="1">Belongs to the plant acyltransferase family.</text>
</comment>
<dbReference type="PANTHER" id="PTHR31147:SF1">
    <property type="entry name" value="ACYL TRANSFERASE 4"/>
    <property type="match status" value="1"/>
</dbReference>
<name>A0ABD1WRA8_9LAMI</name>
<dbReference type="GO" id="GO:0016746">
    <property type="term" value="F:acyltransferase activity"/>
    <property type="evidence" value="ECO:0007669"/>
    <property type="project" value="UniProtKB-KW"/>
</dbReference>
<dbReference type="InterPro" id="IPR023213">
    <property type="entry name" value="CAT-like_dom_sf"/>
</dbReference>
<evidence type="ECO:0000256" key="1">
    <source>
        <dbReference type="ARBA" id="ARBA00009861"/>
    </source>
</evidence>
<evidence type="ECO:0000256" key="2">
    <source>
        <dbReference type="ARBA" id="ARBA00022679"/>
    </source>
</evidence>
<dbReference type="AlphaFoldDB" id="A0ABD1WRA8"/>
<protein>
    <submittedName>
        <fullName evidence="4">Uncharacterized protein</fullName>
    </submittedName>
</protein>
<dbReference type="Gene3D" id="3.30.559.10">
    <property type="entry name" value="Chloramphenicol acetyltransferase-like domain"/>
    <property type="match status" value="1"/>
</dbReference>
<keyword evidence="2" id="KW-0808">Transferase</keyword>
<reference evidence="5" key="1">
    <citation type="submission" date="2024-07" db="EMBL/GenBank/DDBJ databases">
        <title>Two chromosome-level genome assemblies of Korean endemic species Abeliophyllum distichum and Forsythia ovata (Oleaceae).</title>
        <authorList>
            <person name="Jang H."/>
        </authorList>
    </citation>
    <scope>NUCLEOTIDE SEQUENCE [LARGE SCALE GENOMIC DNA]</scope>
</reference>
<dbReference type="EMBL" id="JBFOLJ010000002">
    <property type="protein sequence ID" value="KAL2552236.1"/>
    <property type="molecule type" value="Genomic_DNA"/>
</dbReference>
<proteinExistence type="inferred from homology"/>
<dbReference type="InterPro" id="IPR050898">
    <property type="entry name" value="Plant_acyltransferase"/>
</dbReference>
<sequence length="136" mass="15556">MELVFFANCQCLQNPPLPIGFYSNCFFPVTITVSNQTLTKASNAEFVKLIQEAKVGLPNEFGKWVKGKLMKDHSHHLMFTRQCSYLSGEDLVLTRLIMMGTSGPYYFHIGFESHLCCHCWLSALYEKRSPINDVVR</sequence>
<comment type="caution">
    <text evidence="4">The sequence shown here is derived from an EMBL/GenBank/DDBJ whole genome shotgun (WGS) entry which is preliminary data.</text>
</comment>
<evidence type="ECO:0000313" key="5">
    <source>
        <dbReference type="Proteomes" id="UP001604277"/>
    </source>
</evidence>
<dbReference type="PANTHER" id="PTHR31147">
    <property type="entry name" value="ACYL TRANSFERASE 4"/>
    <property type="match status" value="1"/>
</dbReference>
<evidence type="ECO:0000256" key="3">
    <source>
        <dbReference type="ARBA" id="ARBA00023315"/>
    </source>
</evidence>
<gene>
    <name evidence="4" type="ORF">Fot_05855</name>
</gene>